<sequence>MGGSSSTVTQSNQNPPSQVQIIQVGICTLEEVPEKQVRLDSQEKSVQLDPQEISVQLDPRETSAHLDPQGKPVTNDPQGKTVDVTPQENPDTFDLTKLTLPISISHAKAGNTICANDHVLLLQDGSTTIEFRIPPKFQSKSIRWNYGLIRDIIWCSNLNIFLLLTKDSLLSISPEGVVVPAKATTKSLDDFKINKYPTVKPYDQNVGFWRCTCIGTSLYICYSGYGTVIDEYSMGATSCKIVNRFIPPNTCAVYEGIWCIRSQESTNLLGLTVMDARNNQWRVELRSGKDCSIVWKSVLPIQFGDCEITILPNEEWVIVNSCGIRLIQIANQKVKAAVEYERELKNAVGIGKSYFAIRTKNTVEIHRMKQLK</sequence>
<gene>
    <name evidence="2" type="ORF">HFQ381_LOCUS13098</name>
</gene>
<feature type="region of interest" description="Disordered" evidence="1">
    <location>
        <begin position="55"/>
        <end position="90"/>
    </location>
</feature>
<organism evidence="2 3">
    <name type="scientific">Rotaria socialis</name>
    <dbReference type="NCBI Taxonomy" id="392032"/>
    <lineage>
        <taxon>Eukaryota</taxon>
        <taxon>Metazoa</taxon>
        <taxon>Spiralia</taxon>
        <taxon>Gnathifera</taxon>
        <taxon>Rotifera</taxon>
        <taxon>Eurotatoria</taxon>
        <taxon>Bdelloidea</taxon>
        <taxon>Philodinida</taxon>
        <taxon>Philodinidae</taxon>
        <taxon>Rotaria</taxon>
    </lineage>
</organism>
<comment type="caution">
    <text evidence="2">The sequence shown here is derived from an EMBL/GenBank/DDBJ whole genome shotgun (WGS) entry which is preliminary data.</text>
</comment>
<evidence type="ECO:0000313" key="3">
    <source>
        <dbReference type="Proteomes" id="UP000663851"/>
    </source>
</evidence>
<dbReference type="EMBL" id="CAJOBO010000812">
    <property type="protein sequence ID" value="CAF4293935.1"/>
    <property type="molecule type" value="Genomic_DNA"/>
</dbReference>
<evidence type="ECO:0000256" key="1">
    <source>
        <dbReference type="SAM" id="MobiDB-lite"/>
    </source>
</evidence>
<dbReference type="AlphaFoldDB" id="A0A820HJE2"/>
<reference evidence="2" key="1">
    <citation type="submission" date="2021-02" db="EMBL/GenBank/DDBJ databases">
        <authorList>
            <person name="Nowell W R."/>
        </authorList>
    </citation>
    <scope>NUCLEOTIDE SEQUENCE</scope>
</reference>
<proteinExistence type="predicted"/>
<protein>
    <submittedName>
        <fullName evidence="2">Uncharacterized protein</fullName>
    </submittedName>
</protein>
<accession>A0A820HJE2</accession>
<evidence type="ECO:0000313" key="2">
    <source>
        <dbReference type="EMBL" id="CAF4293935.1"/>
    </source>
</evidence>
<name>A0A820HJE2_9BILA</name>
<dbReference type="Proteomes" id="UP000663851">
    <property type="component" value="Unassembled WGS sequence"/>
</dbReference>